<evidence type="ECO:0000313" key="2">
    <source>
        <dbReference type="EMBL" id="MFD0984022.1"/>
    </source>
</evidence>
<reference evidence="3" key="1">
    <citation type="journal article" date="2019" name="Int. J. Syst. Evol. Microbiol.">
        <title>The Global Catalogue of Microorganisms (GCM) 10K type strain sequencing project: providing services to taxonomists for standard genome sequencing and annotation.</title>
        <authorList>
            <consortium name="The Broad Institute Genomics Platform"/>
            <consortium name="The Broad Institute Genome Sequencing Center for Infectious Disease"/>
            <person name="Wu L."/>
            <person name="Ma J."/>
        </authorList>
    </citation>
    <scope>NUCLEOTIDE SEQUENCE [LARGE SCALE GENOMIC DNA]</scope>
    <source>
        <strain evidence="3">CECT 7649</strain>
    </source>
</reference>
<sequence length="330" mass="38502">MKVNKTYKSLLEKSISSMLSAIELYNKPNFQYREETFAILAVNAWELLFKAQLLKVSKYKMASLYELESVLNKNGQASTRKKPKTNRSGNPVTIGIFDVINRLKNNKIKVSQNLVKSIESIVELRDNAIHFHNSEPITKELQELGFACIKNYMHIIKEWKLDIDLSKYNFYLMPLAYVDSKISADSIITEEVEKYIDFIKNRVKETDNNDTQYDVAISIDINFRKSNNFEEGLPIKYDSNGVPIYMSETNIRERFPLLYNDIVSKAPSRYSNFKRNKQFNSQMKKIKANNKICFTRKLDPGAKNSQKKEFYSSNIWQILDKIYDIKQGKI</sequence>
<protein>
    <submittedName>
        <fullName evidence="2">DUF3644 domain-containing protein</fullName>
    </submittedName>
</protein>
<gene>
    <name evidence="2" type="ORF">ACFQ0S_05970</name>
</gene>
<feature type="domain" description="DUF3644" evidence="1">
    <location>
        <begin position="10"/>
        <end position="206"/>
    </location>
</feature>
<organism evidence="2 3">
    <name type="scientific">Flavobacterium myungsuense</name>
    <dbReference type="NCBI Taxonomy" id="651823"/>
    <lineage>
        <taxon>Bacteria</taxon>
        <taxon>Pseudomonadati</taxon>
        <taxon>Bacteroidota</taxon>
        <taxon>Flavobacteriia</taxon>
        <taxon>Flavobacteriales</taxon>
        <taxon>Flavobacteriaceae</taxon>
        <taxon>Flavobacterium</taxon>
    </lineage>
</organism>
<dbReference type="EMBL" id="JBHTIZ010000013">
    <property type="protein sequence ID" value="MFD0984022.1"/>
    <property type="molecule type" value="Genomic_DNA"/>
</dbReference>
<accession>A0ABW3J0Q3</accession>
<keyword evidence="3" id="KW-1185">Reference proteome</keyword>
<comment type="caution">
    <text evidence="2">The sequence shown here is derived from an EMBL/GenBank/DDBJ whole genome shotgun (WGS) entry which is preliminary data.</text>
</comment>
<dbReference type="Pfam" id="PF12358">
    <property type="entry name" value="DUF3644"/>
    <property type="match status" value="1"/>
</dbReference>
<evidence type="ECO:0000313" key="3">
    <source>
        <dbReference type="Proteomes" id="UP001597051"/>
    </source>
</evidence>
<proteinExistence type="predicted"/>
<evidence type="ECO:0000259" key="1">
    <source>
        <dbReference type="Pfam" id="PF12358"/>
    </source>
</evidence>
<name>A0ABW3J0Q3_9FLAO</name>
<dbReference type="InterPro" id="IPR022104">
    <property type="entry name" value="DUF3644"/>
</dbReference>
<dbReference type="Proteomes" id="UP001597051">
    <property type="component" value="Unassembled WGS sequence"/>
</dbReference>
<dbReference type="RefSeq" id="WP_379756406.1">
    <property type="nucleotide sequence ID" value="NZ_JBHSYB010000025.1"/>
</dbReference>